<feature type="binding site" evidence="5">
    <location>
        <position position="105"/>
    </location>
    <ligand>
        <name>ATP</name>
        <dbReference type="ChEBI" id="CHEBI:30616"/>
    </ligand>
</feature>
<keyword evidence="4 5" id="KW-0067">ATP-binding</keyword>
<dbReference type="InterPro" id="IPR022414">
    <property type="entry name" value="ATP-guanido_PTrfase_cat"/>
</dbReference>
<organism evidence="8 9">
    <name type="scientific">Candidatus Coproplasma avicola</name>
    <dbReference type="NCBI Taxonomy" id="2840744"/>
    <lineage>
        <taxon>Bacteria</taxon>
        <taxon>Bacillati</taxon>
        <taxon>Bacillota</taxon>
        <taxon>Clostridia</taxon>
        <taxon>Eubacteriales</taxon>
        <taxon>Candidatus Coproplasma</taxon>
    </lineage>
</organism>
<dbReference type="InterPro" id="IPR023660">
    <property type="entry name" value="Arg_Kinase"/>
</dbReference>
<feature type="binding site" evidence="5">
    <location>
        <position position="71"/>
    </location>
    <ligand>
        <name>ATP</name>
        <dbReference type="ChEBI" id="CHEBI:30616"/>
    </ligand>
</feature>
<evidence type="ECO:0000256" key="1">
    <source>
        <dbReference type="ARBA" id="ARBA00022679"/>
    </source>
</evidence>
<dbReference type="Pfam" id="PF00217">
    <property type="entry name" value="ATP-gua_Ptrans"/>
    <property type="match status" value="1"/>
</dbReference>
<evidence type="ECO:0000256" key="3">
    <source>
        <dbReference type="ARBA" id="ARBA00022777"/>
    </source>
</evidence>
<evidence type="ECO:0000256" key="2">
    <source>
        <dbReference type="ARBA" id="ARBA00022741"/>
    </source>
</evidence>
<dbReference type="EMBL" id="DVHK01000071">
    <property type="protein sequence ID" value="HIR67003.1"/>
    <property type="molecule type" value="Genomic_DNA"/>
</dbReference>
<dbReference type="InterPro" id="IPR014746">
    <property type="entry name" value="Gln_synth/guanido_kin_cat_dom"/>
</dbReference>
<reference evidence="8" key="1">
    <citation type="submission" date="2020-10" db="EMBL/GenBank/DDBJ databases">
        <authorList>
            <person name="Gilroy R."/>
        </authorList>
    </citation>
    <scope>NUCLEOTIDE SEQUENCE</scope>
    <source>
        <strain evidence="8">ChiW16-3235</strain>
    </source>
</reference>
<evidence type="ECO:0000256" key="4">
    <source>
        <dbReference type="ARBA" id="ARBA00022840"/>
    </source>
</evidence>
<reference evidence="8" key="2">
    <citation type="journal article" date="2021" name="PeerJ">
        <title>Extensive microbial diversity within the chicken gut microbiome revealed by metagenomics and culture.</title>
        <authorList>
            <person name="Gilroy R."/>
            <person name="Ravi A."/>
            <person name="Getino M."/>
            <person name="Pursley I."/>
            <person name="Horton D.L."/>
            <person name="Alikhan N.F."/>
            <person name="Baker D."/>
            <person name="Gharbi K."/>
            <person name="Hall N."/>
            <person name="Watson M."/>
            <person name="Adriaenssens E.M."/>
            <person name="Foster-Nyarko E."/>
            <person name="Jarju S."/>
            <person name="Secka A."/>
            <person name="Antonio M."/>
            <person name="Oren A."/>
            <person name="Chaudhuri R.R."/>
            <person name="La Ragione R."/>
            <person name="Hildebrand F."/>
            <person name="Pallen M.J."/>
        </authorList>
    </citation>
    <scope>NUCLEOTIDE SEQUENCE</scope>
    <source>
        <strain evidence="8">ChiW16-3235</strain>
    </source>
</reference>
<dbReference type="CDD" id="cd07930">
    <property type="entry name" value="bacterial_phosphagen_kinase"/>
    <property type="match status" value="1"/>
</dbReference>
<gene>
    <name evidence="8" type="ORF">IAB94_03015</name>
</gene>
<accession>A0A9D1E5R6</accession>
<dbReference type="InterPro" id="IPR022415">
    <property type="entry name" value="ATP-guanido_PTrfase_AS"/>
</dbReference>
<dbReference type="Proteomes" id="UP000823913">
    <property type="component" value="Unassembled WGS sequence"/>
</dbReference>
<dbReference type="GO" id="GO:0004111">
    <property type="term" value="F:creatine kinase activity"/>
    <property type="evidence" value="ECO:0007669"/>
    <property type="project" value="InterPro"/>
</dbReference>
<dbReference type="PANTHER" id="PTHR11547:SF38">
    <property type="entry name" value="ARGININE KINASE 1-RELATED"/>
    <property type="match status" value="1"/>
</dbReference>
<dbReference type="PROSITE" id="PS51510">
    <property type="entry name" value="PHOSPHAGEN_KINASE_C"/>
    <property type="match status" value="1"/>
</dbReference>
<dbReference type="AlphaFoldDB" id="A0A9D1E5R6"/>
<evidence type="ECO:0000256" key="6">
    <source>
        <dbReference type="RuleBase" id="RU000505"/>
    </source>
</evidence>
<comment type="similarity">
    <text evidence="5 6">Belongs to the ATP:guanido phosphotransferase family.</text>
</comment>
<feature type="binding site" evidence="5">
    <location>
        <begin position="156"/>
        <end position="160"/>
    </location>
    <ligand>
        <name>ATP</name>
        <dbReference type="ChEBI" id="CHEBI:30616"/>
    </ligand>
</feature>
<keyword evidence="1 5" id="KW-0808">Transferase</keyword>
<evidence type="ECO:0000313" key="8">
    <source>
        <dbReference type="EMBL" id="HIR67003.1"/>
    </source>
</evidence>
<keyword evidence="3 5" id="KW-0418">Kinase</keyword>
<feature type="binding site" evidence="5">
    <location>
        <begin position="187"/>
        <end position="192"/>
    </location>
    <ligand>
        <name>ATP</name>
        <dbReference type="ChEBI" id="CHEBI:30616"/>
    </ligand>
</feature>
<dbReference type="Gene3D" id="3.30.590.10">
    <property type="entry name" value="Glutamine synthetase/guanido kinase, catalytic domain"/>
    <property type="match status" value="1"/>
</dbReference>
<protein>
    <submittedName>
        <fullName evidence="8">ATP--guanido phosphotransferase</fullName>
    </submittedName>
</protein>
<proteinExistence type="inferred from homology"/>
<dbReference type="GO" id="GO:0005524">
    <property type="term" value="F:ATP binding"/>
    <property type="evidence" value="ECO:0007669"/>
    <property type="project" value="UniProtKB-UniRule"/>
</dbReference>
<dbReference type="PANTHER" id="PTHR11547">
    <property type="entry name" value="ARGININE OR CREATINE KINASE"/>
    <property type="match status" value="1"/>
</dbReference>
<sequence length="338" mass="37857">MADTDSVVASSRVRLARNLNGYPFPSRLKNDKQAKEIIRAVSSAINKVDEFRLYYMDGIPEEKALNLVENHLVSPLLLKRPSYSAVLINESRNVSIMINEEDHLREQCIEKGYALRSAYATMSQKDGIIAHSIQFAYDEQLGFLTACPTNLGTGLRASVMLFLPALTTTGWMPRVIRSANRLGLTVRGVYGEGSDADGYMYQLSNEVTLGLTEEFILSQVEQVVERVAEMEMSERANLKKGERAAQIKDACLRSYGVLTNCAMLSSEECEKLCANLKLGVCLGYFLSDGIGWIDDLAIRMKPSNLTLLTHRQLTPDERDGYRAEYVSRHVREGVRKNI</sequence>
<comment type="caution">
    <text evidence="8">The sequence shown here is derived from an EMBL/GenBank/DDBJ whole genome shotgun (WGS) entry which is preliminary data.</text>
</comment>
<evidence type="ECO:0000256" key="5">
    <source>
        <dbReference type="PROSITE-ProRule" id="PRU00843"/>
    </source>
</evidence>
<evidence type="ECO:0000313" key="9">
    <source>
        <dbReference type="Proteomes" id="UP000823913"/>
    </source>
</evidence>
<feature type="binding site" evidence="5">
    <location>
        <begin position="10"/>
        <end position="14"/>
    </location>
    <ligand>
        <name>ATP</name>
        <dbReference type="ChEBI" id="CHEBI:30616"/>
    </ligand>
</feature>
<feature type="domain" description="Phosphagen kinase C-terminal" evidence="7">
    <location>
        <begin position="7"/>
        <end position="234"/>
    </location>
</feature>
<dbReference type="GO" id="GO:0005615">
    <property type="term" value="C:extracellular space"/>
    <property type="evidence" value="ECO:0007669"/>
    <property type="project" value="TreeGrafter"/>
</dbReference>
<dbReference type="GO" id="GO:0046314">
    <property type="term" value="P:phosphocreatine biosynthetic process"/>
    <property type="evidence" value="ECO:0007669"/>
    <property type="project" value="InterPro"/>
</dbReference>
<name>A0A9D1E5R6_9FIRM</name>
<dbReference type="InterPro" id="IPR000749">
    <property type="entry name" value="ATP-guanido_PTrfase"/>
</dbReference>
<evidence type="ECO:0000259" key="7">
    <source>
        <dbReference type="PROSITE" id="PS51510"/>
    </source>
</evidence>
<dbReference type="SUPFAM" id="SSF55931">
    <property type="entry name" value="Glutamine synthetase/guanido kinase"/>
    <property type="match status" value="1"/>
</dbReference>
<keyword evidence="2 5" id="KW-0547">Nucleotide-binding</keyword>
<dbReference type="PROSITE" id="PS00112">
    <property type="entry name" value="PHOSPHAGEN_KINASE"/>
    <property type="match status" value="1"/>
</dbReference>